<dbReference type="EMBL" id="CP034206">
    <property type="protein sequence ID" value="QBZ59867.1"/>
    <property type="molecule type" value="Genomic_DNA"/>
</dbReference>
<organism evidence="3 4">
    <name type="scientific">Pyricularia oryzae</name>
    <name type="common">Rice blast fungus</name>
    <name type="synonym">Magnaporthe oryzae</name>
    <dbReference type="NCBI Taxonomy" id="318829"/>
    <lineage>
        <taxon>Eukaryota</taxon>
        <taxon>Fungi</taxon>
        <taxon>Dikarya</taxon>
        <taxon>Ascomycota</taxon>
        <taxon>Pezizomycotina</taxon>
        <taxon>Sordariomycetes</taxon>
        <taxon>Sordariomycetidae</taxon>
        <taxon>Magnaporthales</taxon>
        <taxon>Pyriculariaceae</taxon>
        <taxon>Pyricularia</taxon>
    </lineage>
</organism>
<gene>
    <name evidence="3" type="ORF">PoMZ_04832</name>
</gene>
<feature type="region of interest" description="Disordered" evidence="1">
    <location>
        <begin position="71"/>
        <end position="132"/>
    </location>
</feature>
<evidence type="ECO:0000256" key="1">
    <source>
        <dbReference type="SAM" id="MobiDB-lite"/>
    </source>
</evidence>
<evidence type="ECO:0000313" key="3">
    <source>
        <dbReference type="EMBL" id="QBZ59867.1"/>
    </source>
</evidence>
<dbReference type="Proteomes" id="UP000294847">
    <property type="component" value="Chromosome 3"/>
</dbReference>
<keyword evidence="2" id="KW-0812">Transmembrane</keyword>
<proteinExistence type="predicted"/>
<protein>
    <submittedName>
        <fullName evidence="3">Uncharacterized protein</fullName>
    </submittedName>
</protein>
<evidence type="ECO:0000313" key="4">
    <source>
        <dbReference type="Proteomes" id="UP000294847"/>
    </source>
</evidence>
<keyword evidence="2" id="KW-1133">Transmembrane helix</keyword>
<reference evidence="3 4" key="1">
    <citation type="journal article" date="2019" name="Mol. Biol. Evol.">
        <title>Blast fungal genomes show frequent chromosomal changes, gene gains and losses, and effector gene turnover.</title>
        <authorList>
            <person name="Gomez Luciano L.B."/>
            <person name="Jason Tsai I."/>
            <person name="Chuma I."/>
            <person name="Tosa Y."/>
            <person name="Chen Y.H."/>
            <person name="Li J.Y."/>
            <person name="Li M.Y."/>
            <person name="Jade Lu M.Y."/>
            <person name="Nakayashiki H."/>
            <person name="Li W.H."/>
        </authorList>
    </citation>
    <scope>NUCLEOTIDE SEQUENCE [LARGE SCALE GENOMIC DNA]</scope>
    <source>
        <strain evidence="3">MZ5-1-6</strain>
    </source>
</reference>
<sequence>MLLPDPPTPHLLNRASYRSGGGRGLGVAGGNRGGGNKVSTGAIVGIVIGITALAAITLAVMGARRGWWCRQRRRKQVDESDSVSTDDMISPMSRPENGPDVASKDWRRKFTWGKRGDGDEVVAEPRAARAAV</sequence>
<keyword evidence="2" id="KW-0472">Membrane</keyword>
<evidence type="ECO:0000256" key="2">
    <source>
        <dbReference type="SAM" id="Phobius"/>
    </source>
</evidence>
<accession>A0A4P7NAM9</accession>
<name>A0A4P7NAM9_PYROR</name>
<feature type="transmembrane region" description="Helical" evidence="2">
    <location>
        <begin position="42"/>
        <end position="63"/>
    </location>
</feature>
<dbReference type="AlphaFoldDB" id="A0A4P7NAM9"/>